<dbReference type="EMBL" id="BMCU01000004">
    <property type="protein sequence ID" value="GGG21774.1"/>
    <property type="molecule type" value="Genomic_DNA"/>
</dbReference>
<dbReference type="SUPFAM" id="SSF51445">
    <property type="entry name" value="(Trans)glycosidases"/>
    <property type="match status" value="1"/>
</dbReference>
<protein>
    <recommendedName>
        <fullName evidence="3">Glycoside hydrolase family 5 domain-containing protein</fullName>
    </recommendedName>
</protein>
<name>A0A917G3U4_9NOCA</name>
<sequence length="347" mass="37156">MIALRTSLRRLTLILILAIVATVGTVSVGSTPRAGATPADVGFSSGASMVELPNDELIGELDAMVAAGASWLRLDITWKTVETRPGQYDWSRVDNVVDQARSRGLTVLGLIGYAPGWSRPPMSVLQGPPLDLELFGRFAEVAATRYSSSITHWEIWNEPNHPGFFSPCPSVPVYFGLLWSAYLAIHRVQPSAVVVGGGLANRPDGLCSIAPKTFVDQLYAMGGGAFLDAVAVHPYTWPDTVAEDTRGYWNSVGAVHATMEANGDGGKKVWITEYGAPTGTAGVSEDRQAQIVVSGVQAARSLPYAGPIFVHAIRDRGTDPAATEDNYGLLRKDFSRKPAFDQLLSAN</sequence>
<dbReference type="InterPro" id="IPR017853">
    <property type="entry name" value="GH"/>
</dbReference>
<reference evidence="1" key="2">
    <citation type="submission" date="2020-09" db="EMBL/GenBank/DDBJ databases">
        <authorList>
            <person name="Sun Q."/>
            <person name="Sedlacek I."/>
        </authorList>
    </citation>
    <scope>NUCLEOTIDE SEQUENCE</scope>
    <source>
        <strain evidence="1">CCM 7905</strain>
    </source>
</reference>
<dbReference type="PANTHER" id="PTHR12631">
    <property type="entry name" value="ALPHA-L-IDURONIDASE"/>
    <property type="match status" value="1"/>
</dbReference>
<dbReference type="AlphaFoldDB" id="A0A917G3U4"/>
<dbReference type="InterPro" id="IPR051923">
    <property type="entry name" value="Glycosyl_Hydrolase_39"/>
</dbReference>
<dbReference type="GO" id="GO:0004553">
    <property type="term" value="F:hydrolase activity, hydrolyzing O-glycosyl compounds"/>
    <property type="evidence" value="ECO:0007669"/>
    <property type="project" value="TreeGrafter"/>
</dbReference>
<dbReference type="Gene3D" id="3.20.20.80">
    <property type="entry name" value="Glycosidases"/>
    <property type="match status" value="1"/>
</dbReference>
<evidence type="ECO:0008006" key="3">
    <source>
        <dbReference type="Google" id="ProtNLM"/>
    </source>
</evidence>
<dbReference type="RefSeq" id="WP_188546593.1">
    <property type="nucleotide sequence ID" value="NZ_BMCU01000004.1"/>
</dbReference>
<comment type="caution">
    <text evidence="1">The sequence shown here is derived from an EMBL/GenBank/DDBJ whole genome shotgun (WGS) entry which is preliminary data.</text>
</comment>
<evidence type="ECO:0000313" key="2">
    <source>
        <dbReference type="Proteomes" id="UP000654257"/>
    </source>
</evidence>
<organism evidence="1 2">
    <name type="scientific">Rhodococcoides trifolii</name>
    <dbReference type="NCBI Taxonomy" id="908250"/>
    <lineage>
        <taxon>Bacteria</taxon>
        <taxon>Bacillati</taxon>
        <taxon>Actinomycetota</taxon>
        <taxon>Actinomycetes</taxon>
        <taxon>Mycobacteriales</taxon>
        <taxon>Nocardiaceae</taxon>
        <taxon>Rhodococcoides</taxon>
    </lineage>
</organism>
<evidence type="ECO:0000313" key="1">
    <source>
        <dbReference type="EMBL" id="GGG21774.1"/>
    </source>
</evidence>
<keyword evidence="2" id="KW-1185">Reference proteome</keyword>
<proteinExistence type="predicted"/>
<gene>
    <name evidence="1" type="ORF">GCM10007304_39500</name>
</gene>
<dbReference type="PANTHER" id="PTHR12631:SF10">
    <property type="entry name" value="BETA-XYLOSIDASE-LIKE PROTEIN-RELATED"/>
    <property type="match status" value="1"/>
</dbReference>
<dbReference type="Proteomes" id="UP000654257">
    <property type="component" value="Unassembled WGS sequence"/>
</dbReference>
<reference evidence="1" key="1">
    <citation type="journal article" date="2014" name="Int. J. Syst. Evol. Microbiol.">
        <title>Complete genome sequence of Corynebacterium casei LMG S-19264T (=DSM 44701T), isolated from a smear-ripened cheese.</title>
        <authorList>
            <consortium name="US DOE Joint Genome Institute (JGI-PGF)"/>
            <person name="Walter F."/>
            <person name="Albersmeier A."/>
            <person name="Kalinowski J."/>
            <person name="Ruckert C."/>
        </authorList>
    </citation>
    <scope>NUCLEOTIDE SEQUENCE</scope>
    <source>
        <strain evidence="1">CCM 7905</strain>
    </source>
</reference>
<accession>A0A917G3U4</accession>